<feature type="region of interest" description="Disordered" evidence="2">
    <location>
        <begin position="1128"/>
        <end position="1152"/>
    </location>
</feature>
<dbReference type="InterPro" id="IPR053290">
    <property type="entry name" value="TSET_complex_member"/>
</dbReference>
<feature type="repeat" description="WD" evidence="1">
    <location>
        <begin position="6"/>
        <end position="47"/>
    </location>
</feature>
<sequence length="1319" mass="138005">MNVRAFQPTPEKVRQVEIHPVQPWLASSTKDDRVYVWDWHNQQMIAEFQLGGGEDELLIDIDIQKANLNDSQFTVNPSLEDSINNPTTSRSSTGKVRDIKFLDMEVAQVQLSAQDSLVNGLGSISPSAEHISTLRGRRSLLIVCESKIVVLDLLTKKVEEVAKSALEGKSATCASFLFLGGQALPGAANGTTVMRRPAVAVGLSDGTVKILQHSSWQLIMRLVSTHKSSIQCIATFQSRGVPWEQVVVGHSYGSLASWEPFSHSLSQGGDMSCKSDCKAHDKEVVGMALMCVQEAVEGKRTLYTAGVDNRLMGWDPVTLKELSKSKLDSKAQTTCMTLRNGRGFVASGAHTILVGTEIGVLLSLHAPSGSMRLVCNLAGLLPQGQKKAPKIYWVAAHPLRPQFTAVGINTGTALLTTEELPPPLPATPLPLRSPLQAHAPLPQPLPATPLPLRSPLQAHAPLPQPADVAASSALLSRSMGAGTGLSYLVAVGDKIVCATCSTSEQEVQQKDRKASVAASVASALDSKATASRSISNQLDSLITEATPSQPVHTSATTAATTTSAGAGGAPTTLTWKSAQITSLVKVTEGKPSQRAVITASFDGSYVAVVWPVARQYSLFRSAGPGLWEELAGGPGKSVAWHSSLHRFAVLHDDDSAVAAAAAADAAAAKKVKGSTGPGKSNKSGRPEIVDRSLSSASNVPGRVEIKEVSSRSVMLIHSGLKLSATDRPTALFCGPLLSVVFKQRLQDSDLQPGEEGPSAMQMFAWDNASKVGPVLQMPQAMAWDPSLNFLAMAYSSQLLICSVKPTFKAVSSLPMEGVTDLQWASRQLYILTDTGLHLVFVALPNANQPLGTAPPIHMVTLASFGDGMVPPPSTLLPPRNTCLLPQPMARPGGMLRLLGPRDGFLWLMNHLGQPLALQLGHPGLTAMSLVASGYLPDALAIARQQLAPEVQDVFAAFVVDMEGVLEPGIASALLSGLPELGLVLQAKLHLQLRSWQRAMDAIEGLLQGSLRPPTLNHTSSGMAGASSRGSETAARPFTESAFGNNISNTSGLLPEYRNSTAQQGSGNGGALEEGLFVGATYGNAPSVNTSAISTSITAWSVPPSAQLPLPHKEELDWTLPLRQALGGQLSPRDHSASRQSRGTAMPSSGGENQAAVVRSAAVEVGLDLGLKLMEGVVSSGMVAVAQQVARLLLVMGGSLLGEARTVRLLLLVVQARLGAELAEEVVAAGGVGRGGPLGASGIEMLAAALSGQPYLLSETLQQRAASGGLGAAAGLASLHASAHSLPSSGTALAAWKVALAKSVSGVAAPHFTVSTAVGF</sequence>
<keyword evidence="1" id="KW-0853">WD repeat</keyword>
<reference evidence="3 4" key="1">
    <citation type="submission" date="2017-08" db="EMBL/GenBank/DDBJ databases">
        <title>Acidophilic green algal genome provides insights into adaptation to an acidic environment.</title>
        <authorList>
            <person name="Hirooka S."/>
            <person name="Hirose Y."/>
            <person name="Kanesaki Y."/>
            <person name="Higuchi S."/>
            <person name="Fujiwara T."/>
            <person name="Onuma R."/>
            <person name="Era A."/>
            <person name="Ohbayashi R."/>
            <person name="Uzuka A."/>
            <person name="Nozaki H."/>
            <person name="Yoshikawa H."/>
            <person name="Miyagishima S.Y."/>
        </authorList>
    </citation>
    <scope>NUCLEOTIDE SEQUENCE [LARGE SCALE GENOMIC DNA]</scope>
    <source>
        <strain evidence="3 4">NIES-2499</strain>
    </source>
</reference>
<feature type="compositionally biased region" description="Low complexity" evidence="2">
    <location>
        <begin position="553"/>
        <end position="567"/>
    </location>
</feature>
<dbReference type="PANTHER" id="PTHR45521">
    <property type="entry name" value="TSET COMPLEX MEMBER TSTF"/>
    <property type="match status" value="1"/>
</dbReference>
<feature type="region of interest" description="Disordered" evidence="2">
    <location>
        <begin position="545"/>
        <end position="567"/>
    </location>
</feature>
<dbReference type="EMBL" id="BEGY01000068">
    <property type="protein sequence ID" value="GAX81639.1"/>
    <property type="molecule type" value="Genomic_DNA"/>
</dbReference>
<dbReference type="STRING" id="1157962.A0A250XFF2"/>
<comment type="caution">
    <text evidence="3">The sequence shown here is derived from an EMBL/GenBank/DDBJ whole genome shotgun (WGS) entry which is preliminary data.</text>
</comment>
<dbReference type="OrthoDB" id="509637at2759"/>
<evidence type="ECO:0000313" key="3">
    <source>
        <dbReference type="EMBL" id="GAX81639.1"/>
    </source>
</evidence>
<dbReference type="InterPro" id="IPR001680">
    <property type="entry name" value="WD40_rpt"/>
</dbReference>
<dbReference type="PANTHER" id="PTHR45521:SF2">
    <property type="entry name" value="TRANSDUCIN_WD40 REPEAT-LIKE SUPERFAMILY PROTEIN"/>
    <property type="match status" value="1"/>
</dbReference>
<feature type="region of interest" description="Disordered" evidence="2">
    <location>
        <begin position="420"/>
        <end position="459"/>
    </location>
</feature>
<feature type="region of interest" description="Disordered" evidence="2">
    <location>
        <begin position="1013"/>
        <end position="1034"/>
    </location>
</feature>
<dbReference type="InterPro" id="IPR036322">
    <property type="entry name" value="WD40_repeat_dom_sf"/>
</dbReference>
<gene>
    <name evidence="3" type="ORF">CEUSTIGMA_g9067.t1</name>
</gene>
<feature type="compositionally biased region" description="Polar residues" evidence="2">
    <location>
        <begin position="1137"/>
        <end position="1151"/>
    </location>
</feature>
<name>A0A250XFF2_9CHLO</name>
<evidence type="ECO:0000313" key="4">
    <source>
        <dbReference type="Proteomes" id="UP000232323"/>
    </source>
</evidence>
<dbReference type="Proteomes" id="UP000232323">
    <property type="component" value="Unassembled WGS sequence"/>
</dbReference>
<accession>A0A250XFF2</accession>
<evidence type="ECO:0000256" key="2">
    <source>
        <dbReference type="SAM" id="MobiDB-lite"/>
    </source>
</evidence>
<protein>
    <submittedName>
        <fullName evidence="3">Uncharacterized protein</fullName>
    </submittedName>
</protein>
<dbReference type="Gene3D" id="2.130.10.10">
    <property type="entry name" value="YVTN repeat-like/Quinoprotein amine dehydrogenase"/>
    <property type="match status" value="1"/>
</dbReference>
<keyword evidence="4" id="KW-1185">Reference proteome</keyword>
<dbReference type="SUPFAM" id="SSF50978">
    <property type="entry name" value="WD40 repeat-like"/>
    <property type="match status" value="1"/>
</dbReference>
<feature type="region of interest" description="Disordered" evidence="2">
    <location>
        <begin position="669"/>
        <end position="695"/>
    </location>
</feature>
<dbReference type="PROSITE" id="PS50082">
    <property type="entry name" value="WD_REPEATS_2"/>
    <property type="match status" value="1"/>
</dbReference>
<proteinExistence type="predicted"/>
<dbReference type="InterPro" id="IPR015943">
    <property type="entry name" value="WD40/YVTN_repeat-like_dom_sf"/>
</dbReference>
<organism evidence="3 4">
    <name type="scientific">Chlamydomonas eustigma</name>
    <dbReference type="NCBI Taxonomy" id="1157962"/>
    <lineage>
        <taxon>Eukaryota</taxon>
        <taxon>Viridiplantae</taxon>
        <taxon>Chlorophyta</taxon>
        <taxon>core chlorophytes</taxon>
        <taxon>Chlorophyceae</taxon>
        <taxon>CS clade</taxon>
        <taxon>Chlamydomonadales</taxon>
        <taxon>Chlamydomonadaceae</taxon>
        <taxon>Chlamydomonas</taxon>
    </lineage>
</organism>
<feature type="compositionally biased region" description="Low complexity" evidence="2">
    <location>
        <begin position="1019"/>
        <end position="1030"/>
    </location>
</feature>
<evidence type="ECO:0000256" key="1">
    <source>
        <dbReference type="PROSITE-ProRule" id="PRU00221"/>
    </source>
</evidence>